<name>A0A087TJ63_STEMI</name>
<organism evidence="1 2">
    <name type="scientific">Stegodyphus mimosarum</name>
    <name type="common">African social velvet spider</name>
    <dbReference type="NCBI Taxonomy" id="407821"/>
    <lineage>
        <taxon>Eukaryota</taxon>
        <taxon>Metazoa</taxon>
        <taxon>Ecdysozoa</taxon>
        <taxon>Arthropoda</taxon>
        <taxon>Chelicerata</taxon>
        <taxon>Arachnida</taxon>
        <taxon>Araneae</taxon>
        <taxon>Araneomorphae</taxon>
        <taxon>Entelegynae</taxon>
        <taxon>Eresoidea</taxon>
        <taxon>Eresidae</taxon>
        <taxon>Stegodyphus</taxon>
    </lineage>
</organism>
<protein>
    <submittedName>
        <fullName evidence="1">Uncharacterized protein</fullName>
    </submittedName>
</protein>
<dbReference type="Proteomes" id="UP000054359">
    <property type="component" value="Unassembled WGS sequence"/>
</dbReference>
<dbReference type="AlphaFoldDB" id="A0A087TJ63"/>
<evidence type="ECO:0000313" key="2">
    <source>
        <dbReference type="Proteomes" id="UP000054359"/>
    </source>
</evidence>
<keyword evidence="2" id="KW-1185">Reference proteome</keyword>
<accession>A0A087TJ63</accession>
<dbReference type="EMBL" id="KK115450">
    <property type="protein sequence ID" value="KFM65152.1"/>
    <property type="molecule type" value="Genomic_DNA"/>
</dbReference>
<evidence type="ECO:0000313" key="1">
    <source>
        <dbReference type="EMBL" id="KFM65152.1"/>
    </source>
</evidence>
<reference evidence="1 2" key="1">
    <citation type="submission" date="2013-11" db="EMBL/GenBank/DDBJ databases">
        <title>Genome sequencing of Stegodyphus mimosarum.</title>
        <authorList>
            <person name="Bechsgaard J."/>
        </authorList>
    </citation>
    <scope>NUCLEOTIDE SEQUENCE [LARGE SCALE GENOMIC DNA]</scope>
</reference>
<gene>
    <name evidence="1" type="ORF">X975_08248</name>
</gene>
<sequence length="93" mass="10951">MLEISSTSYLRRVVTPTVFCKSFSQIRTSFFDLENCTIILRNGVHPIRLFSHQMKLHTLPKKPFITNSYFLGCARCLWSLLQKTWRMVKHTLS</sequence>
<proteinExistence type="predicted"/>
<feature type="non-terminal residue" evidence="1">
    <location>
        <position position="93"/>
    </location>
</feature>